<gene>
    <name evidence="3" type="ORF">ABID37_003884</name>
</gene>
<name>A0ABV2N3K0_9HYPH</name>
<dbReference type="InterPro" id="IPR039569">
    <property type="entry name" value="FAS1-like_DH_region"/>
</dbReference>
<dbReference type="Gene3D" id="3.10.129.10">
    <property type="entry name" value="Hotdog Thioesterase"/>
    <property type="match status" value="1"/>
</dbReference>
<sequence length="281" mass="31571">MTEIDETTYREWIDRTEVARERLDAWPVRGLKAALEEDVGTGEGDEVPALGQWLYFVPAVPRSRMGEDGHPQRGGFLPPVSLPRRMWAASDISFGRPMRIGEEVEKTARIADVLVKAGKTGLLVFLKIENTYRSGGEHVLTEVQTIVYRDDPRPDEVPPPPKRAPENAAWSETVEPDTALLFRYSAVTFNAHRIHYDAPYAREVEGYPDVVVHGQLTATLLFNALRRNTSVRRLRTFGFRAMKPIFAGERIFLEGVPSGDGYQLWARDGDGNLCLSASVEF</sequence>
<dbReference type="InterPro" id="IPR052741">
    <property type="entry name" value="Mitochondrial_HTD2"/>
</dbReference>
<dbReference type="GO" id="GO:0016829">
    <property type="term" value="F:lyase activity"/>
    <property type="evidence" value="ECO:0007669"/>
    <property type="project" value="UniProtKB-KW"/>
</dbReference>
<comment type="caution">
    <text evidence="3">The sequence shown here is derived from an EMBL/GenBank/DDBJ whole genome shotgun (WGS) entry which is preliminary data.</text>
</comment>
<accession>A0ABV2N3K0</accession>
<evidence type="ECO:0000256" key="1">
    <source>
        <dbReference type="SAM" id="MobiDB-lite"/>
    </source>
</evidence>
<feature type="region of interest" description="Disordered" evidence="1">
    <location>
        <begin position="150"/>
        <end position="170"/>
    </location>
</feature>
<dbReference type="EMBL" id="JBEPML010000016">
    <property type="protein sequence ID" value="MET3793646.1"/>
    <property type="molecule type" value="Genomic_DNA"/>
</dbReference>
<organism evidence="3 4">
    <name type="scientific">Aquamicrobium terrae</name>
    <dbReference type="NCBI Taxonomy" id="1324945"/>
    <lineage>
        <taxon>Bacteria</taxon>
        <taxon>Pseudomonadati</taxon>
        <taxon>Pseudomonadota</taxon>
        <taxon>Alphaproteobacteria</taxon>
        <taxon>Hyphomicrobiales</taxon>
        <taxon>Phyllobacteriaceae</taxon>
        <taxon>Aquamicrobium</taxon>
    </lineage>
</organism>
<reference evidence="3 4" key="1">
    <citation type="submission" date="2024-06" db="EMBL/GenBank/DDBJ databases">
        <title>Genomic Encyclopedia of Type Strains, Phase IV (KMG-IV): sequencing the most valuable type-strain genomes for metagenomic binning, comparative biology and taxonomic classification.</title>
        <authorList>
            <person name="Goeker M."/>
        </authorList>
    </citation>
    <scope>NUCLEOTIDE SEQUENCE [LARGE SCALE GENOMIC DNA]</scope>
    <source>
        <strain evidence="3 4">DSM 27865</strain>
    </source>
</reference>
<dbReference type="PANTHER" id="PTHR28152:SF1">
    <property type="entry name" value="HYDROXYACYL-THIOESTER DEHYDRATASE TYPE 2, MITOCHONDRIAL"/>
    <property type="match status" value="1"/>
</dbReference>
<dbReference type="EC" id="4.2.1.153" evidence="3"/>
<dbReference type="InterPro" id="IPR029069">
    <property type="entry name" value="HotDog_dom_sf"/>
</dbReference>
<feature type="domain" description="FAS1-like dehydratase" evidence="2">
    <location>
        <begin position="78"/>
        <end position="141"/>
    </location>
</feature>
<keyword evidence="3" id="KW-0456">Lyase</keyword>
<keyword evidence="4" id="KW-1185">Reference proteome</keyword>
<protein>
    <submittedName>
        <fullName evidence="3">3-methylfumaryl-CoA hydratase</fullName>
        <ecNumber evidence="3">4.2.1.153</ecNumber>
    </submittedName>
</protein>
<evidence type="ECO:0000313" key="3">
    <source>
        <dbReference type="EMBL" id="MET3793646.1"/>
    </source>
</evidence>
<dbReference type="Pfam" id="PF13452">
    <property type="entry name" value="FAS1_DH_region"/>
    <property type="match status" value="1"/>
</dbReference>
<dbReference type="Proteomes" id="UP001549076">
    <property type="component" value="Unassembled WGS sequence"/>
</dbReference>
<dbReference type="PANTHER" id="PTHR28152">
    <property type="entry name" value="HYDROXYACYL-THIOESTER DEHYDRATASE TYPE 2, MITOCHONDRIAL"/>
    <property type="match status" value="1"/>
</dbReference>
<proteinExistence type="predicted"/>
<dbReference type="RefSeq" id="WP_354197705.1">
    <property type="nucleotide sequence ID" value="NZ_JBEPML010000016.1"/>
</dbReference>
<dbReference type="SUPFAM" id="SSF54637">
    <property type="entry name" value="Thioesterase/thiol ester dehydrase-isomerase"/>
    <property type="match status" value="2"/>
</dbReference>
<evidence type="ECO:0000313" key="4">
    <source>
        <dbReference type="Proteomes" id="UP001549076"/>
    </source>
</evidence>
<evidence type="ECO:0000259" key="2">
    <source>
        <dbReference type="Pfam" id="PF13452"/>
    </source>
</evidence>